<dbReference type="GO" id="GO:0009279">
    <property type="term" value="C:cell outer membrane"/>
    <property type="evidence" value="ECO:0007669"/>
    <property type="project" value="UniProtKB-SubCell"/>
</dbReference>
<keyword evidence="3 7" id="KW-1134">Transmembrane beta strand</keyword>
<dbReference type="Gene3D" id="2.170.130.10">
    <property type="entry name" value="TonB-dependent receptor, plug domain"/>
    <property type="match status" value="1"/>
</dbReference>
<dbReference type="InterPro" id="IPR039426">
    <property type="entry name" value="TonB-dep_rcpt-like"/>
</dbReference>
<evidence type="ECO:0000259" key="8">
    <source>
        <dbReference type="Pfam" id="PF07715"/>
    </source>
</evidence>
<sequence>MKRKKVKQGVLSSIRGCILLAVFFLSANVSQLYAYKGNEVTVQEVKQSNVTVKGKVLDSKTKETLIGVAIIVKGVEKSGVITDINGEFSVNVPYANATLVFSYLGYRPTEVQLNGRRQIDVELTEDSRALDEVVVVGYTTQKRENITGAVSTITTKDLVQSPTANINNALAGRLPGMIVNQFSGGEPGVDKSELFIRGKSTYGDQSPIVIVDGIERDMSYLSANEIESFTILKDAASTAPYGIRGANGVIVITTKRGEATEKATVNFKASLGFNRPTKLPELLGSADYAMLYNEAKRNDALMEGGTPTNLFTDQAIADFRNGLGYNNDYFDYLFKTGIQQEYNLSVRGGSKVARYYVMAGYTDQGTNLKHVDLSAFDASASFKKYNFRSNIDINITDKFWIKLDLGARMTDRGSPGTSAERLVTIAMTQPPYLPIFVEQNDNESNSKYYVNNPKGMLYGDQIYRYNINGELTRTGYTQQKVTQIESSFSMGYDLDFITKGLKVAGTFSYDDKNDEWINRNLGTYDDGYRKYPKYATFMPVDSEGGRDVYMTPGNYAGAYKTGNKYEIDQTIGNGVDIKNPAHRTYYQLRLTYNNKFADKHSVAGLLLLNRSNENVYSGSEGSRNAKPNRRYQGLTGQFTYNFEDRYFTEFNFGYNGSENFAKEKRYGFFPAGSIGWMISNEKFMEETRGWLDQFKLRGSYGLVGSDKLPGDNRFGYLQFYGGSSGTNFGYPSFGSGVNGLNEGTLANTALTWEKAEKLNLGLDAMFLDQRLKISFDYFHEDRYDILTTLDDDKMGFPSIVGKDAPPLNVGKVKNHGIEFEVTWSDKIGKDFRYFIKPNFSFARNKLIYNGEIQYPNSWRGETGKSLYLNYVYEFDHFVKDQAEADALNASGYQGVFTNKLIPGDAVYKDLDGDGKITDIGDRKAMGHPRSPEIQFGLPITLQYKDFDFSVLFQGALNSSIMLKDAAIWDFPNFDQDKTGSVTPYHLKNRWTPETAETAKYPALHIGTHTNNKNSNSSLFLYDGKYVRLKNIEVGYTLPRRVIKFAGLSNVRVYAQGQNLLTFDKLGDSNLDPEVGNTSGYWYPVLKVFNFGIDVTF</sequence>
<gene>
    <name evidence="9" type="ORF">E2605_09985</name>
</gene>
<dbReference type="Pfam" id="PF07715">
    <property type="entry name" value="Plug"/>
    <property type="match status" value="1"/>
</dbReference>
<evidence type="ECO:0000313" key="10">
    <source>
        <dbReference type="Proteomes" id="UP000297861"/>
    </source>
</evidence>
<keyword evidence="6 7" id="KW-0998">Cell outer membrane</keyword>
<dbReference type="AlphaFoldDB" id="A0A4Y8L2W0"/>
<accession>A0A4Y8L2W0</accession>
<dbReference type="EMBL" id="SOML01000005">
    <property type="protein sequence ID" value="TFD96484.1"/>
    <property type="molecule type" value="Genomic_DNA"/>
</dbReference>
<dbReference type="InterPro" id="IPR012910">
    <property type="entry name" value="Plug_dom"/>
</dbReference>
<dbReference type="RefSeq" id="WP_134436347.1">
    <property type="nucleotide sequence ID" value="NZ_SOML01000005.1"/>
</dbReference>
<dbReference type="Gene3D" id="2.60.40.1120">
    <property type="entry name" value="Carboxypeptidase-like, regulatory domain"/>
    <property type="match status" value="1"/>
</dbReference>
<dbReference type="InterPro" id="IPR023997">
    <property type="entry name" value="TonB-dep_OMP_SusC/RagA_CS"/>
</dbReference>
<evidence type="ECO:0000256" key="4">
    <source>
        <dbReference type="ARBA" id="ARBA00022692"/>
    </source>
</evidence>
<evidence type="ECO:0000256" key="6">
    <source>
        <dbReference type="ARBA" id="ARBA00023237"/>
    </source>
</evidence>
<dbReference type="NCBIfam" id="TIGR04056">
    <property type="entry name" value="OMP_RagA_SusC"/>
    <property type="match status" value="1"/>
</dbReference>
<dbReference type="InterPro" id="IPR037066">
    <property type="entry name" value="Plug_dom_sf"/>
</dbReference>
<comment type="subcellular location">
    <subcellularLocation>
        <location evidence="1 7">Cell outer membrane</location>
        <topology evidence="1 7">Multi-pass membrane protein</topology>
    </subcellularLocation>
</comment>
<evidence type="ECO:0000256" key="5">
    <source>
        <dbReference type="ARBA" id="ARBA00023136"/>
    </source>
</evidence>
<keyword evidence="2 7" id="KW-0813">Transport</keyword>
<dbReference type="STRING" id="1121485.GCA_000426485_01897"/>
<keyword evidence="4 7" id="KW-0812">Transmembrane</keyword>
<dbReference type="SUPFAM" id="SSF49464">
    <property type="entry name" value="Carboxypeptidase regulatory domain-like"/>
    <property type="match status" value="1"/>
</dbReference>
<evidence type="ECO:0000256" key="2">
    <source>
        <dbReference type="ARBA" id="ARBA00022448"/>
    </source>
</evidence>
<dbReference type="FunFam" id="2.170.130.10:FF:000003">
    <property type="entry name" value="SusC/RagA family TonB-linked outer membrane protein"/>
    <property type="match status" value="1"/>
</dbReference>
<dbReference type="Proteomes" id="UP000297861">
    <property type="component" value="Unassembled WGS sequence"/>
</dbReference>
<comment type="caution">
    <text evidence="9">The sequence shown here is derived from an EMBL/GenBank/DDBJ whole genome shotgun (WGS) entry which is preliminary data.</text>
</comment>
<keyword evidence="10" id="KW-1185">Reference proteome</keyword>
<evidence type="ECO:0000256" key="3">
    <source>
        <dbReference type="ARBA" id="ARBA00022452"/>
    </source>
</evidence>
<dbReference type="NCBIfam" id="TIGR04057">
    <property type="entry name" value="SusC_RagA_signa"/>
    <property type="match status" value="1"/>
</dbReference>
<organism evidence="9 10">
    <name type="scientific">Dysgonomonas capnocytophagoides</name>
    <dbReference type="NCBI Taxonomy" id="45254"/>
    <lineage>
        <taxon>Bacteria</taxon>
        <taxon>Pseudomonadati</taxon>
        <taxon>Bacteroidota</taxon>
        <taxon>Bacteroidia</taxon>
        <taxon>Bacteroidales</taxon>
        <taxon>Dysgonomonadaceae</taxon>
        <taxon>Dysgonomonas</taxon>
    </lineage>
</organism>
<proteinExistence type="inferred from homology"/>
<evidence type="ECO:0000313" key="9">
    <source>
        <dbReference type="EMBL" id="TFD96484.1"/>
    </source>
</evidence>
<dbReference type="OrthoDB" id="9768177at2"/>
<comment type="similarity">
    <text evidence="7">Belongs to the TonB-dependent receptor family.</text>
</comment>
<evidence type="ECO:0000256" key="1">
    <source>
        <dbReference type="ARBA" id="ARBA00004571"/>
    </source>
</evidence>
<dbReference type="InterPro" id="IPR008969">
    <property type="entry name" value="CarboxyPept-like_regulatory"/>
</dbReference>
<dbReference type="InterPro" id="IPR036942">
    <property type="entry name" value="Beta-barrel_TonB_sf"/>
</dbReference>
<dbReference type="Gene3D" id="2.40.170.20">
    <property type="entry name" value="TonB-dependent receptor, beta-barrel domain"/>
    <property type="match status" value="1"/>
</dbReference>
<dbReference type="Pfam" id="PF13715">
    <property type="entry name" value="CarbopepD_reg_2"/>
    <property type="match status" value="1"/>
</dbReference>
<dbReference type="SUPFAM" id="SSF56935">
    <property type="entry name" value="Porins"/>
    <property type="match status" value="1"/>
</dbReference>
<dbReference type="InterPro" id="IPR023996">
    <property type="entry name" value="TonB-dep_OMP_SusC/RagA"/>
</dbReference>
<dbReference type="PROSITE" id="PS52016">
    <property type="entry name" value="TONB_DEPENDENT_REC_3"/>
    <property type="match status" value="1"/>
</dbReference>
<reference evidence="9 10" key="1">
    <citation type="submission" date="2019-03" db="EMBL/GenBank/DDBJ databases">
        <title>San Antonio Military Medical Center submission to MRSN (WRAIR), pending publication.</title>
        <authorList>
            <person name="Blyth D.M."/>
            <person name="Mccarthy S.L."/>
            <person name="Schall S.E."/>
            <person name="Stam J.A."/>
            <person name="Ong A.C."/>
            <person name="Mcgann P.T."/>
        </authorList>
    </citation>
    <scope>NUCLEOTIDE SEQUENCE [LARGE SCALE GENOMIC DNA]</scope>
    <source>
        <strain evidence="9 10">MRSN571793</strain>
    </source>
</reference>
<keyword evidence="5 7" id="KW-0472">Membrane</keyword>
<feature type="domain" description="TonB-dependent receptor plug" evidence="8">
    <location>
        <begin position="144"/>
        <end position="249"/>
    </location>
</feature>
<keyword evidence="9" id="KW-0675">Receptor</keyword>
<name>A0A4Y8L2W0_9BACT</name>
<protein>
    <submittedName>
        <fullName evidence="9">TonB-dependent receptor</fullName>
    </submittedName>
</protein>
<evidence type="ECO:0000256" key="7">
    <source>
        <dbReference type="PROSITE-ProRule" id="PRU01360"/>
    </source>
</evidence>